<sequence>MDNQDNNLYETASQPDTATDAYTFLEFNTQGESDFDYPEFRSPVAWPTPSDSLGAPSSAVDPTSSDHRTAASTSDLHSDSPAASPVASKSAARGGGANSVSQGVVEGLVASMGGLNFEETGDDDGYEFGKGDFTEHACRYCGVSNPACVVRCNVPSCRKWFCNSRGNTSGSHIVNHLFIIWKCRRMEMLDATSEEFQVALGFTYEEYGNLASAAECSLPGIMHRDLDLTGINLEEVLRILVRAKHKEVCLHKDSPLGETILECYNCGCRNVFLLGFISAKTESVVVLLCREPCLNVNALKDMNWDLSQWCPLIDDRCFLQWLVKIPSEQEQLRARQISAQQINKVEELWKTNPDATLEDLEKPGVDDEPQAVALKYEDAYQYQNVFAPLIKLEADYDKMMKESQSKDNVTIRWDIGLNKKRVAYFVFPKEDNELRLVPGDELRLRYSGDAAHPAWHSVGHVIKLTAQEEVALELRASQGAPVDVNHGFSVDFVWKSTSFDRMQGAMKTFAVDETSVSGLILRYIYHHLLGHEVENQTVRNALPRRFGAPGLPELNASQVLAVKNVLQKPISLIQGPPGTGKTVTSAAIVYHMAKQGQGQVLVCAPSNVAVDQLAEKISATGLKVVRLCAKSREAVSSPVEHLTLHYQVRHLDTSEKSELHKLQQLKDEQGELSSSDEKKYKALKRATEREISQSADVICCTCGGAGDPRLANFRFRQVLIDESTQATEPECLIPLVLGAKQVVFVGDHCQLGPVIMCKKAARAGLAQSLFERLVLLGVKPIRLQVQYRMHPSLSEFPSNSFYEGTLQNGVTVNERQTPGIDFPWPVPNRPMLFYVQMGQEEISASGTSYLNRTEAANVEKIVTTFLRSGVVPSQIGVITPYEGQRAYIVNYMSRNGALRQQLYKEIEVASVDSFQGREKDYIILSCVRSNEHQGIGFLNDPRRLNVALTRARYGIVILGNPKVLSKQPLWNSLLTHYKEHECLVEGPLNNLKQSMVQFQKPKKIYNDRRLFFGGGPGIVPNDSFGSVASASSNADRRNSRARGSYMSPGPPNGTHKPGVAGFPMPRVPIPSFHGGPPSQPYAIPTRGAVHGPIGAVPQAPPPGSRGFSAGRGNAGAPIGSHLSHQQGNQQGIGNIGSFNFPSLENPNSQPSVGGPLSQPGYVNNIPVQGSSQTFRDGFSIGGMSQEFLGDDFKSQGSHVPYNVADFSTQASQGGYAVDYATQGAQGGFPGNFLNQNSQAGYSRFGSGNDFMSQDYMAHGSQGLFTQVGFNDPSQDDASQSHFSIANPNQLQSQGLMNSLYSQPFGHYNTQQLNLQAPQQQPQQGQGTQNQKIHYNG</sequence>
<feature type="region of interest" description="Disordered" evidence="13">
    <location>
        <begin position="1027"/>
        <end position="1060"/>
    </location>
</feature>
<dbReference type="GO" id="GO:0005524">
    <property type="term" value="F:ATP binding"/>
    <property type="evidence" value="ECO:0007669"/>
    <property type="project" value="UniProtKB-KW"/>
</dbReference>
<keyword evidence="9 12" id="KW-0862">Zinc</keyword>
<dbReference type="GO" id="GO:0003723">
    <property type="term" value="F:RNA binding"/>
    <property type="evidence" value="ECO:0007669"/>
    <property type="project" value="InterPro"/>
</dbReference>
<keyword evidence="10" id="KW-0067">ATP-binding</keyword>
<dbReference type="Pfam" id="PF04851">
    <property type="entry name" value="ResIII"/>
    <property type="match status" value="1"/>
</dbReference>
<organism evidence="16 17">
    <name type="scientific">Salix brachista</name>
    <dbReference type="NCBI Taxonomy" id="2182728"/>
    <lineage>
        <taxon>Eukaryota</taxon>
        <taxon>Viridiplantae</taxon>
        <taxon>Streptophyta</taxon>
        <taxon>Embryophyta</taxon>
        <taxon>Tracheophyta</taxon>
        <taxon>Spermatophyta</taxon>
        <taxon>Magnoliopsida</taxon>
        <taxon>eudicotyledons</taxon>
        <taxon>Gunneridae</taxon>
        <taxon>Pentapetalae</taxon>
        <taxon>rosids</taxon>
        <taxon>fabids</taxon>
        <taxon>Malpighiales</taxon>
        <taxon>Salicaceae</taxon>
        <taxon>Saliceae</taxon>
        <taxon>Salix</taxon>
    </lineage>
</organism>
<evidence type="ECO:0000256" key="5">
    <source>
        <dbReference type="ARBA" id="ARBA00022741"/>
    </source>
</evidence>
<dbReference type="SUPFAM" id="SSF52540">
    <property type="entry name" value="P-loop containing nucleoside triphosphate hydrolases"/>
    <property type="match status" value="1"/>
</dbReference>
<dbReference type="Proteomes" id="UP000326939">
    <property type="component" value="Chromosome 3"/>
</dbReference>
<evidence type="ECO:0000256" key="2">
    <source>
        <dbReference type="ARBA" id="ARBA00007913"/>
    </source>
</evidence>
<dbReference type="PROSITE" id="PS51997">
    <property type="entry name" value="UPF1_CH_RICH"/>
    <property type="match status" value="1"/>
</dbReference>
<keyword evidence="3" id="KW-0963">Cytoplasm</keyword>
<evidence type="ECO:0000259" key="15">
    <source>
        <dbReference type="PROSITE" id="PS51997"/>
    </source>
</evidence>
<comment type="caution">
    <text evidence="16">The sequence shown here is derived from an EMBL/GenBank/DDBJ whole genome shotgun (WGS) entry which is preliminary data.</text>
</comment>
<feature type="domain" description="Helicase ATP-binding" evidence="14">
    <location>
        <begin position="562"/>
        <end position="694"/>
    </location>
</feature>
<evidence type="ECO:0000256" key="9">
    <source>
        <dbReference type="ARBA" id="ARBA00022833"/>
    </source>
</evidence>
<evidence type="ECO:0000256" key="10">
    <source>
        <dbReference type="ARBA" id="ARBA00022840"/>
    </source>
</evidence>
<evidence type="ECO:0000256" key="11">
    <source>
        <dbReference type="ARBA" id="ARBA00048432"/>
    </source>
</evidence>
<dbReference type="InterPro" id="IPR047187">
    <property type="entry name" value="SF1_C_Upf1"/>
</dbReference>
<evidence type="ECO:0000256" key="7">
    <source>
        <dbReference type="ARBA" id="ARBA00022801"/>
    </source>
</evidence>
<evidence type="ECO:0000256" key="6">
    <source>
        <dbReference type="ARBA" id="ARBA00022771"/>
    </source>
</evidence>
<dbReference type="Gene3D" id="6.10.140.1240">
    <property type="match status" value="1"/>
</dbReference>
<dbReference type="GO" id="GO:0003677">
    <property type="term" value="F:DNA binding"/>
    <property type="evidence" value="ECO:0007669"/>
    <property type="project" value="InterPro"/>
</dbReference>
<dbReference type="CDD" id="cd21407">
    <property type="entry name" value="1B_UPF1-like"/>
    <property type="match status" value="1"/>
</dbReference>
<dbReference type="InterPro" id="IPR014001">
    <property type="entry name" value="Helicase_ATP-bd"/>
</dbReference>
<feature type="compositionally biased region" description="Polar residues" evidence="13">
    <location>
        <begin position="1137"/>
        <end position="1151"/>
    </location>
</feature>
<keyword evidence="5" id="KW-0547">Nucleotide-binding</keyword>
<dbReference type="CDD" id="cd18808">
    <property type="entry name" value="SF1_C_Upf1"/>
    <property type="match status" value="1"/>
</dbReference>
<evidence type="ECO:0000256" key="3">
    <source>
        <dbReference type="ARBA" id="ARBA00022490"/>
    </source>
</evidence>
<dbReference type="GO" id="GO:0008270">
    <property type="term" value="F:zinc ion binding"/>
    <property type="evidence" value="ECO:0007669"/>
    <property type="project" value="UniProtKB-UniRule"/>
</dbReference>
<dbReference type="InterPro" id="IPR027417">
    <property type="entry name" value="P-loop_NTPase"/>
</dbReference>
<feature type="compositionally biased region" description="Polar residues" evidence="13">
    <location>
        <begin position="1"/>
        <end position="17"/>
    </location>
</feature>
<evidence type="ECO:0000313" key="16">
    <source>
        <dbReference type="EMBL" id="KAB5564175.1"/>
    </source>
</evidence>
<dbReference type="Gene3D" id="2.40.30.230">
    <property type="match status" value="1"/>
</dbReference>
<evidence type="ECO:0000259" key="14">
    <source>
        <dbReference type="PROSITE" id="PS51192"/>
    </source>
</evidence>
<dbReference type="CDD" id="cd21400">
    <property type="entry name" value="ZBD_UPF1-like"/>
    <property type="match status" value="1"/>
</dbReference>
<dbReference type="CDD" id="cd18039">
    <property type="entry name" value="DEXXQc_UPF1"/>
    <property type="match status" value="1"/>
</dbReference>
<feature type="region of interest" description="Disordered" evidence="13">
    <location>
        <begin position="1096"/>
        <end position="1159"/>
    </location>
</feature>
<keyword evidence="7" id="KW-0378">Hydrolase</keyword>
<dbReference type="FunFam" id="3.40.50.300:FF:000097">
    <property type="entry name" value="Regulator of nonsense transcripts 1"/>
    <property type="match status" value="1"/>
</dbReference>
<dbReference type="Pfam" id="PF09416">
    <property type="entry name" value="UPF1_Zn_bind"/>
    <property type="match status" value="2"/>
</dbReference>
<keyword evidence="4 12" id="KW-0479">Metal-binding</keyword>
<feature type="region of interest" description="Disordered" evidence="13">
    <location>
        <begin position="1"/>
        <end position="98"/>
    </location>
</feature>
<evidence type="ECO:0000313" key="17">
    <source>
        <dbReference type="Proteomes" id="UP000326939"/>
    </source>
</evidence>
<dbReference type="InterPro" id="IPR041679">
    <property type="entry name" value="DNA2/NAM7-like_C"/>
</dbReference>
<dbReference type="GO" id="GO:0003724">
    <property type="term" value="F:RNA helicase activity"/>
    <property type="evidence" value="ECO:0007669"/>
    <property type="project" value="InterPro"/>
</dbReference>
<evidence type="ECO:0000256" key="12">
    <source>
        <dbReference type="PROSITE-ProRule" id="PRU01341"/>
    </source>
</evidence>
<protein>
    <submittedName>
        <fullName evidence="16">Uncharacterized protein</fullName>
    </submittedName>
</protein>
<feature type="region of interest" description="C4" evidence="12">
    <location>
        <begin position="263"/>
        <end position="293"/>
    </location>
</feature>
<dbReference type="FunFam" id="2.40.30.230:FF:000002">
    <property type="entry name" value="regulator of nonsense transcripts 1 homolog"/>
    <property type="match status" value="1"/>
</dbReference>
<feature type="compositionally biased region" description="Low complexity" evidence="13">
    <location>
        <begin position="79"/>
        <end position="92"/>
    </location>
</feature>
<dbReference type="GO" id="GO:0000184">
    <property type="term" value="P:nuclear-transcribed mRNA catabolic process, nonsense-mediated decay"/>
    <property type="evidence" value="ECO:0007669"/>
    <property type="project" value="InterPro"/>
</dbReference>
<dbReference type="Pfam" id="PF13087">
    <property type="entry name" value="AAA_12"/>
    <property type="match status" value="1"/>
</dbReference>
<dbReference type="Pfam" id="PF18141">
    <property type="entry name" value="UPF1_1B_dom"/>
    <property type="match status" value="1"/>
</dbReference>
<dbReference type="GO" id="GO:0005737">
    <property type="term" value="C:cytoplasm"/>
    <property type="evidence" value="ECO:0007669"/>
    <property type="project" value="UniProtKB-SubCell"/>
</dbReference>
<reference evidence="17" key="1">
    <citation type="journal article" date="2019" name="Gigascience">
        <title>De novo genome assembly of the endangered Acer yangbiense, a plant species with extremely small populations endemic to Yunnan Province, China.</title>
        <authorList>
            <person name="Yang J."/>
            <person name="Wariss H.M."/>
            <person name="Tao L."/>
            <person name="Zhang R."/>
            <person name="Yun Q."/>
            <person name="Hollingsworth P."/>
            <person name="Dao Z."/>
            <person name="Luo G."/>
            <person name="Guo H."/>
            <person name="Ma Y."/>
            <person name="Sun W."/>
        </authorList>
    </citation>
    <scope>NUCLEOTIDE SEQUENCE [LARGE SCALE GENOMIC DNA]</scope>
    <source>
        <strain evidence="17">cv. br00</strain>
    </source>
</reference>
<dbReference type="PANTHER" id="PTHR10887">
    <property type="entry name" value="DNA2/NAM7 HELICASE FAMILY"/>
    <property type="match status" value="1"/>
</dbReference>
<dbReference type="Gene3D" id="3.40.50.300">
    <property type="entry name" value="P-loop containing nucleotide triphosphate hydrolases"/>
    <property type="match status" value="2"/>
</dbReference>
<evidence type="ECO:0000256" key="4">
    <source>
        <dbReference type="ARBA" id="ARBA00022723"/>
    </source>
</evidence>
<keyword evidence="6 12" id="KW-0863">Zinc-finger</keyword>
<comment type="catalytic activity">
    <reaction evidence="11">
        <text>ATP + H2O = ADP + phosphate + H(+)</text>
        <dbReference type="Rhea" id="RHEA:13065"/>
        <dbReference type="ChEBI" id="CHEBI:15377"/>
        <dbReference type="ChEBI" id="CHEBI:15378"/>
        <dbReference type="ChEBI" id="CHEBI:30616"/>
        <dbReference type="ChEBI" id="CHEBI:43474"/>
        <dbReference type="ChEBI" id="CHEBI:456216"/>
        <dbReference type="EC" id="3.6.4.12"/>
    </reaction>
    <physiologicalReaction direction="left-to-right" evidence="11">
        <dbReference type="Rhea" id="RHEA:13066"/>
    </physiologicalReaction>
</comment>
<evidence type="ECO:0000256" key="13">
    <source>
        <dbReference type="SAM" id="MobiDB-lite"/>
    </source>
</evidence>
<dbReference type="Pfam" id="PF13086">
    <property type="entry name" value="AAA_11"/>
    <property type="match status" value="1"/>
</dbReference>
<dbReference type="EMBL" id="VDCV01000003">
    <property type="protein sequence ID" value="KAB5564175.1"/>
    <property type="molecule type" value="Genomic_DNA"/>
</dbReference>
<evidence type="ECO:0000256" key="8">
    <source>
        <dbReference type="ARBA" id="ARBA00022806"/>
    </source>
</evidence>
<feature type="compositionally biased region" description="Low complexity" evidence="13">
    <location>
        <begin position="1125"/>
        <end position="1136"/>
    </location>
</feature>
<comment type="caution">
    <text evidence="12">Lacks conserved residue(s) required for the propagation of feature annotation.</text>
</comment>
<dbReference type="InterPro" id="IPR045055">
    <property type="entry name" value="DNA2/NAM7-like"/>
</dbReference>
<feature type="domain" description="Upf1" evidence="15">
    <location>
        <begin position="130"/>
        <end position="352"/>
    </location>
</feature>
<feature type="region of interest" description="Disordered" evidence="13">
    <location>
        <begin position="1315"/>
        <end position="1336"/>
    </location>
</feature>
<dbReference type="InterPro" id="IPR041677">
    <property type="entry name" value="DNA2/NAM7_AAA_11"/>
</dbReference>
<comment type="subcellular location">
    <subcellularLocation>
        <location evidence="1">Cytoplasm</location>
    </subcellularLocation>
</comment>
<dbReference type="InterPro" id="IPR040812">
    <property type="entry name" value="UPF1_1B_dom"/>
</dbReference>
<dbReference type="GO" id="GO:0003678">
    <property type="term" value="F:DNA helicase activity"/>
    <property type="evidence" value="ECO:0007669"/>
    <property type="project" value="UniProtKB-EC"/>
</dbReference>
<gene>
    <name evidence="16" type="ORF">DKX38_004229</name>
</gene>
<dbReference type="InterPro" id="IPR018999">
    <property type="entry name" value="UPF1_CH/ZBD"/>
</dbReference>
<dbReference type="PROSITE" id="PS51192">
    <property type="entry name" value="HELICASE_ATP_BIND_1"/>
    <property type="match status" value="1"/>
</dbReference>
<accession>A0A5N5N9J7</accession>
<feature type="compositionally biased region" description="Low complexity" evidence="13">
    <location>
        <begin position="1315"/>
        <end position="1330"/>
    </location>
</feature>
<proteinExistence type="inferred from homology"/>
<comment type="similarity">
    <text evidence="2">Belongs to the DNA2/NAM7 helicase family.</text>
</comment>
<dbReference type="PANTHER" id="PTHR10887:SF364">
    <property type="entry name" value="REGULATOR OF NONSENSE TRANSCRIPTS 1"/>
    <property type="match status" value="1"/>
</dbReference>
<keyword evidence="17" id="KW-1185">Reference proteome</keyword>
<dbReference type="GO" id="GO:0016787">
    <property type="term" value="F:hydrolase activity"/>
    <property type="evidence" value="ECO:0007669"/>
    <property type="project" value="UniProtKB-KW"/>
</dbReference>
<evidence type="ECO:0000256" key="1">
    <source>
        <dbReference type="ARBA" id="ARBA00004496"/>
    </source>
</evidence>
<dbReference type="InterPro" id="IPR006935">
    <property type="entry name" value="Helicase/UvrB_N"/>
</dbReference>
<name>A0A5N5N9J7_9ROSI</name>
<keyword evidence="8" id="KW-0347">Helicase</keyword>